<gene>
    <name evidence="2" type="ORF">SGN30_27735</name>
</gene>
<proteinExistence type="predicted"/>
<feature type="region of interest" description="Disordered" evidence="1">
    <location>
        <begin position="62"/>
        <end position="111"/>
    </location>
</feature>
<organism evidence="2 3">
    <name type="scientific">Delftia acidovorans</name>
    <name type="common">Pseudomonas acidovorans</name>
    <name type="synonym">Comamonas acidovorans</name>
    <dbReference type="NCBI Taxonomy" id="80866"/>
    <lineage>
        <taxon>Bacteria</taxon>
        <taxon>Pseudomonadati</taxon>
        <taxon>Pseudomonadota</taxon>
        <taxon>Betaproteobacteria</taxon>
        <taxon>Burkholderiales</taxon>
        <taxon>Comamonadaceae</taxon>
        <taxon>Delftia</taxon>
    </lineage>
</organism>
<feature type="compositionally biased region" description="Gly residues" evidence="1">
    <location>
        <begin position="77"/>
        <end position="90"/>
    </location>
</feature>
<dbReference type="Proteomes" id="UP001287445">
    <property type="component" value="Unassembled WGS sequence"/>
</dbReference>
<protein>
    <submittedName>
        <fullName evidence="2">Uncharacterized protein</fullName>
    </submittedName>
</protein>
<feature type="compositionally biased region" description="Polar residues" evidence="1">
    <location>
        <begin position="62"/>
        <end position="73"/>
    </location>
</feature>
<sequence length="358" mass="36065">MLYQYADGTTGSTPWKLGADGQYMSNGSGGLLEGSVVYGQPGSGYAAGTENAVMGGDQIPNQFANSGYGQPQNTGGATFGGGSSGGGMTYHGGPAPAPTQTTAPAPAPAPSTGGGMGGAGGGMNYMDMTNPYLQKQMDAVTKTMTDNFNTRVQPQIASNAMAAGGYGGSRQGVLEANAHNDLQANIGNALAGLGGNAFGQQLQYDLGRRSDNLGQGNLGLGYYNAANNYNLGLGNQNLGYANLDRNINNDNNQWALQGANLSNSVWNQLMGNNQTGLNAGTNIQTNPLNYLNQFGNLFNGIGSGFGTTTGTGSTQGNPLLGALGGAQLGGQIGNLWGNSGLKSGGGGIMDQLGGLGVF</sequence>
<dbReference type="EMBL" id="JAWWMZ010000016">
    <property type="protein sequence ID" value="MDX4957226.1"/>
    <property type="molecule type" value="Genomic_DNA"/>
</dbReference>
<evidence type="ECO:0000313" key="2">
    <source>
        <dbReference type="EMBL" id="MDX4957226.1"/>
    </source>
</evidence>
<dbReference type="RefSeq" id="WP_319076692.1">
    <property type="nucleotide sequence ID" value="NZ_JAWWMZ010000016.1"/>
</dbReference>
<reference evidence="2" key="1">
    <citation type="submission" date="2023-11" db="EMBL/GenBank/DDBJ databases">
        <title>Identification and selenium tolerance of Delftia acidovorans R3-25.</title>
        <authorList>
            <person name="Zhang S."/>
            <person name="Liu Y."/>
            <person name="Guo Y."/>
        </authorList>
    </citation>
    <scope>NUCLEOTIDE SEQUENCE</scope>
    <source>
        <strain evidence="2">R3-25</strain>
    </source>
</reference>
<comment type="caution">
    <text evidence="2">The sequence shown here is derived from an EMBL/GenBank/DDBJ whole genome shotgun (WGS) entry which is preliminary data.</text>
</comment>
<feature type="compositionally biased region" description="Low complexity" evidence="1">
    <location>
        <begin position="91"/>
        <end position="104"/>
    </location>
</feature>
<evidence type="ECO:0000313" key="3">
    <source>
        <dbReference type="Proteomes" id="UP001287445"/>
    </source>
</evidence>
<name>A0AAJ2VCF6_DELAC</name>
<dbReference type="AlphaFoldDB" id="A0AAJ2VCF6"/>
<evidence type="ECO:0000256" key="1">
    <source>
        <dbReference type="SAM" id="MobiDB-lite"/>
    </source>
</evidence>
<accession>A0AAJ2VCF6</accession>